<dbReference type="EMBL" id="OW152824">
    <property type="protein sequence ID" value="CAH2040613.1"/>
    <property type="molecule type" value="Genomic_DNA"/>
</dbReference>
<keyword evidence="8 18" id="KW-0808">Transferase</keyword>
<accession>A0ABN8HWJ2</accession>
<dbReference type="InterPro" id="IPR013083">
    <property type="entry name" value="Znf_RING/FYVE/PHD"/>
</dbReference>
<evidence type="ECO:0000256" key="8">
    <source>
        <dbReference type="ARBA" id="ARBA00022679"/>
    </source>
</evidence>
<comment type="catalytic activity">
    <reaction evidence="1 18">
        <text>S-ubiquitinyl-[E2 ubiquitin-conjugating enzyme]-L-cysteine + [acceptor protein]-L-lysine = [E2 ubiquitin-conjugating enzyme]-L-cysteine + N(6)-ubiquitinyl-[acceptor protein]-L-lysine.</text>
        <dbReference type="EC" id="2.3.2.27"/>
    </reaction>
</comment>
<evidence type="ECO:0000313" key="22">
    <source>
        <dbReference type="Proteomes" id="UP000837857"/>
    </source>
</evidence>
<dbReference type="InterPro" id="IPR036388">
    <property type="entry name" value="WH-like_DNA-bd_sf"/>
</dbReference>
<dbReference type="PANTHER" id="PTHR20973:SF0">
    <property type="entry name" value="NON-STRUCTURAL MAINTENANCE OF CHROMOSOMES ELEMENT 1 HOMOLOG"/>
    <property type="match status" value="1"/>
</dbReference>
<gene>
    <name evidence="21" type="ORF">IPOD504_LOCUS2681</name>
</gene>
<organism evidence="21 22">
    <name type="scientific">Iphiclides podalirius</name>
    <name type="common">scarce swallowtail</name>
    <dbReference type="NCBI Taxonomy" id="110791"/>
    <lineage>
        <taxon>Eukaryota</taxon>
        <taxon>Metazoa</taxon>
        <taxon>Ecdysozoa</taxon>
        <taxon>Arthropoda</taxon>
        <taxon>Hexapoda</taxon>
        <taxon>Insecta</taxon>
        <taxon>Pterygota</taxon>
        <taxon>Neoptera</taxon>
        <taxon>Endopterygota</taxon>
        <taxon>Lepidoptera</taxon>
        <taxon>Glossata</taxon>
        <taxon>Ditrysia</taxon>
        <taxon>Papilionoidea</taxon>
        <taxon>Papilionidae</taxon>
        <taxon>Papilioninae</taxon>
        <taxon>Iphiclides</taxon>
    </lineage>
</organism>
<comment type="similarity">
    <text evidence="4 18">Belongs to the NSE1 family.</text>
</comment>
<evidence type="ECO:0000256" key="1">
    <source>
        <dbReference type="ARBA" id="ARBA00000900"/>
    </source>
</evidence>
<keyword evidence="14" id="KW-0832">Ubl conjugation</keyword>
<dbReference type="InterPro" id="IPR002219">
    <property type="entry name" value="PKC_DAG/PE"/>
</dbReference>
<keyword evidence="22" id="KW-1185">Reference proteome</keyword>
<proteinExistence type="inferred from homology"/>
<keyword evidence="7" id="KW-0158">Chromosome</keyword>
<comment type="subcellular location">
    <subcellularLocation>
        <location evidence="3">Chromosome</location>
    </subcellularLocation>
    <subcellularLocation>
        <location evidence="2 18">Nucleus</location>
    </subcellularLocation>
</comment>
<evidence type="ECO:0000256" key="7">
    <source>
        <dbReference type="ARBA" id="ARBA00022454"/>
    </source>
</evidence>
<evidence type="ECO:0000313" key="21">
    <source>
        <dbReference type="EMBL" id="CAH2040613.1"/>
    </source>
</evidence>
<dbReference type="InterPro" id="IPR011513">
    <property type="entry name" value="Nse1"/>
</dbReference>
<evidence type="ECO:0000256" key="5">
    <source>
        <dbReference type="ARBA" id="ARBA00012483"/>
    </source>
</evidence>
<feature type="domain" description="Phorbol-ester/DAG-type" evidence="20">
    <location>
        <begin position="138"/>
        <end position="193"/>
    </location>
</feature>
<keyword evidence="16 18" id="KW-0234">DNA repair</keyword>
<reference evidence="21" key="1">
    <citation type="submission" date="2022-03" db="EMBL/GenBank/DDBJ databases">
        <authorList>
            <person name="Martin H S."/>
        </authorList>
    </citation>
    <scope>NUCLEOTIDE SEQUENCE</scope>
</reference>
<evidence type="ECO:0000256" key="16">
    <source>
        <dbReference type="ARBA" id="ARBA00023204"/>
    </source>
</evidence>
<comment type="subunit">
    <text evidence="18">Component of the Smc5-Smc6 complex.</text>
</comment>
<dbReference type="EC" id="2.3.2.27" evidence="5 18"/>
<keyword evidence="11 18" id="KW-0863">Zinc-finger</keyword>
<evidence type="ECO:0000256" key="9">
    <source>
        <dbReference type="ARBA" id="ARBA00022723"/>
    </source>
</evidence>
<dbReference type="SUPFAM" id="SSF57889">
    <property type="entry name" value="Cysteine-rich domain"/>
    <property type="match status" value="1"/>
</dbReference>
<evidence type="ECO:0000256" key="6">
    <source>
        <dbReference type="ARBA" id="ARBA00019422"/>
    </source>
</evidence>
<dbReference type="PANTHER" id="PTHR20973">
    <property type="entry name" value="NON-SMC ELEMENT 1-RELATED"/>
    <property type="match status" value="1"/>
</dbReference>
<dbReference type="InterPro" id="IPR014857">
    <property type="entry name" value="Nse1_RING_C4HC3-type"/>
</dbReference>
<evidence type="ECO:0000259" key="20">
    <source>
        <dbReference type="PROSITE" id="PS50081"/>
    </source>
</evidence>
<evidence type="ECO:0000256" key="10">
    <source>
        <dbReference type="ARBA" id="ARBA00022763"/>
    </source>
</evidence>
<evidence type="ECO:0000256" key="12">
    <source>
        <dbReference type="ARBA" id="ARBA00022786"/>
    </source>
</evidence>
<dbReference type="InterPro" id="IPR046349">
    <property type="entry name" value="C1-like_sf"/>
</dbReference>
<keyword evidence="12 18" id="KW-0833">Ubl conjugation pathway</keyword>
<dbReference type="Gene3D" id="3.30.40.10">
    <property type="entry name" value="Zinc/RING finger domain, C3HC4 (zinc finger)"/>
    <property type="match status" value="1"/>
</dbReference>
<keyword evidence="9 18" id="KW-0479">Metal-binding</keyword>
<evidence type="ECO:0000256" key="3">
    <source>
        <dbReference type="ARBA" id="ARBA00004286"/>
    </source>
</evidence>
<evidence type="ECO:0000256" key="18">
    <source>
        <dbReference type="RuleBase" id="RU368018"/>
    </source>
</evidence>
<sequence>MKEAEQLLNSFSENAETTPKDLIKDINEKIRPFQQIVKITNDELTTEEVIVFLSLGCDDATKAQNVFSKTELEYFRILIEQIMTTTSRKITGIQAINLVAKMNTSFTKTDAQNLLDVWCRMHYLAQDETNYALGVRGIHEFESYLRQNMPDTIEECCLCKQIVFRGYNCPACELAVHTQCLNKYLEKISKWPCCKIDFSHSQLENLICEGSMQTQNLEQTQRSEVYDTVVERETQEDSSIEEEQGTQEIIPEISQRVTRKRKRQEN</sequence>
<dbReference type="Pfam" id="PF08746">
    <property type="entry name" value="zf-RING-like"/>
    <property type="match status" value="1"/>
</dbReference>
<feature type="compositionally biased region" description="Basic residues" evidence="19">
    <location>
        <begin position="257"/>
        <end position="266"/>
    </location>
</feature>
<evidence type="ECO:0000256" key="4">
    <source>
        <dbReference type="ARBA" id="ARBA00010258"/>
    </source>
</evidence>
<name>A0ABN8HWJ2_9NEOP</name>
<feature type="region of interest" description="Disordered" evidence="19">
    <location>
        <begin position="231"/>
        <end position="266"/>
    </location>
</feature>
<evidence type="ECO:0000256" key="14">
    <source>
        <dbReference type="ARBA" id="ARBA00022843"/>
    </source>
</evidence>
<keyword evidence="13 18" id="KW-0862">Zinc</keyword>
<keyword evidence="10 18" id="KW-0227">DNA damage</keyword>
<dbReference type="Proteomes" id="UP000837857">
    <property type="component" value="Chromosome 12"/>
</dbReference>
<evidence type="ECO:0000256" key="2">
    <source>
        <dbReference type="ARBA" id="ARBA00004123"/>
    </source>
</evidence>
<evidence type="ECO:0000256" key="17">
    <source>
        <dbReference type="ARBA" id="ARBA00023242"/>
    </source>
</evidence>
<keyword evidence="17 18" id="KW-0539">Nucleus</keyword>
<evidence type="ECO:0000256" key="15">
    <source>
        <dbReference type="ARBA" id="ARBA00023172"/>
    </source>
</evidence>
<evidence type="ECO:0000256" key="19">
    <source>
        <dbReference type="SAM" id="MobiDB-lite"/>
    </source>
</evidence>
<dbReference type="Pfam" id="PF07574">
    <property type="entry name" value="SMC_Nse1"/>
    <property type="match status" value="1"/>
</dbReference>
<protein>
    <recommendedName>
        <fullName evidence="6 18">Non-structural maintenance of chromosomes element 1 homolog</fullName>
        <ecNumber evidence="5 18">2.3.2.27</ecNumber>
    </recommendedName>
</protein>
<feature type="compositionally biased region" description="Acidic residues" evidence="19">
    <location>
        <begin position="236"/>
        <end position="245"/>
    </location>
</feature>
<evidence type="ECO:0000256" key="13">
    <source>
        <dbReference type="ARBA" id="ARBA00022833"/>
    </source>
</evidence>
<dbReference type="Gene3D" id="1.10.10.10">
    <property type="entry name" value="Winged helix-like DNA-binding domain superfamily/Winged helix DNA-binding domain"/>
    <property type="match status" value="1"/>
</dbReference>
<evidence type="ECO:0000256" key="11">
    <source>
        <dbReference type="ARBA" id="ARBA00022771"/>
    </source>
</evidence>
<keyword evidence="15 18" id="KW-0233">DNA recombination</keyword>
<dbReference type="PROSITE" id="PS50081">
    <property type="entry name" value="ZF_DAG_PE_2"/>
    <property type="match status" value="1"/>
</dbReference>
<feature type="non-terminal residue" evidence="21">
    <location>
        <position position="266"/>
    </location>
</feature>